<dbReference type="SUPFAM" id="SSF52540">
    <property type="entry name" value="P-loop containing nucleoside triphosphate hydrolases"/>
    <property type="match status" value="1"/>
</dbReference>
<feature type="transmembrane region" description="Helical" evidence="9">
    <location>
        <begin position="81"/>
        <end position="101"/>
    </location>
</feature>
<dbReference type="GO" id="GO:0140359">
    <property type="term" value="F:ABC-type transporter activity"/>
    <property type="evidence" value="ECO:0007669"/>
    <property type="project" value="InterPro"/>
</dbReference>
<gene>
    <name evidence="12" type="ORF">CTAYLR_009466</name>
</gene>
<dbReference type="InterPro" id="IPR036640">
    <property type="entry name" value="ABC1_TM_sf"/>
</dbReference>
<evidence type="ECO:0000256" key="3">
    <source>
        <dbReference type="ARBA" id="ARBA00022692"/>
    </source>
</evidence>
<dbReference type="PANTHER" id="PTHR11384">
    <property type="entry name" value="ATP-BINDING CASSETTE, SUB-FAMILY D MEMBER"/>
    <property type="match status" value="1"/>
</dbReference>
<dbReference type="EMBL" id="JAQMWT010000595">
    <property type="protein sequence ID" value="KAJ8598989.1"/>
    <property type="molecule type" value="Genomic_DNA"/>
</dbReference>
<sequence>MGRVLQVVACCAIGEALVWHAPLLGRGTRGIARVGASSSSGDDAMVSSSPEGERPSARVLLGKFYELAVPYFKETSEARWLLARVVGLTLLQSGVSVVFSYLSRDFYNALSAKDVASFRDILLKFCGALAAGVPVTVLYRFERETLALRWRNWLTRDLLGKYCVDRKFYEVEYNSTIDNPDQRISEDAAAFAAVSLSFGITALTSIVDLASFSTILYSIYPPLFGAIVVYATLGSVLTAYVGRELPDRNFRALRREADFRYALVRLRENAEAVAFYDGAVPERRRAQDRLDRAVDAQADVIRTQRNVEFVTVAYRFLVQVLPVAVVAPLYFAGEVELGVVTQSSSSFNHVLSDLSAIVTQYEAIAAFGAGLDRLAAFADTLQRDDDDEEEPAAGKPSSPDVVLETRSLAVQTPDGTKALVDDLDLELRLGQRLLITGASGAGKSSVLRTLASLWRPKSGDVSLVDRAVFLPQKPYCSLGSLRDQLLLLNTDDPIDDDHLLHALELVGLRALAAIDPVQGLGVTKDWASMLSLGEQQRLAFARLVLNQPKLAVLDEATSALDLDTERRMYDLLKTKLGDDLAVVSVGHRPSLLQHHDLRLRLDGTTTPQLEPITDADRRAAAQTSII</sequence>
<evidence type="ECO:0000256" key="8">
    <source>
        <dbReference type="SAM" id="MobiDB-lite"/>
    </source>
</evidence>
<dbReference type="PROSITE" id="PS00211">
    <property type="entry name" value="ABC_TRANSPORTER_1"/>
    <property type="match status" value="1"/>
</dbReference>
<evidence type="ECO:0000256" key="7">
    <source>
        <dbReference type="ARBA" id="ARBA00023136"/>
    </source>
</evidence>
<dbReference type="GO" id="GO:0016020">
    <property type="term" value="C:membrane"/>
    <property type="evidence" value="ECO:0007669"/>
    <property type="project" value="InterPro"/>
</dbReference>
<dbReference type="InterPro" id="IPR027417">
    <property type="entry name" value="P-loop_NTPase"/>
</dbReference>
<dbReference type="PROSITE" id="PS50893">
    <property type="entry name" value="ABC_TRANSPORTER_2"/>
    <property type="match status" value="1"/>
</dbReference>
<evidence type="ECO:0000256" key="2">
    <source>
        <dbReference type="ARBA" id="ARBA00022448"/>
    </source>
</evidence>
<dbReference type="PROSITE" id="PS50929">
    <property type="entry name" value="ABC_TM1F"/>
    <property type="match status" value="1"/>
</dbReference>
<dbReference type="InterPro" id="IPR003439">
    <property type="entry name" value="ABC_transporter-like_ATP-bd"/>
</dbReference>
<evidence type="ECO:0000256" key="5">
    <source>
        <dbReference type="ARBA" id="ARBA00022840"/>
    </source>
</evidence>
<feature type="transmembrane region" description="Helical" evidence="9">
    <location>
        <begin position="312"/>
        <end position="333"/>
    </location>
</feature>
<dbReference type="Pfam" id="PF06472">
    <property type="entry name" value="ABC_membrane_2"/>
    <property type="match status" value="1"/>
</dbReference>
<feature type="transmembrane region" description="Helical" evidence="9">
    <location>
        <begin position="219"/>
        <end position="241"/>
    </location>
</feature>
<feature type="transmembrane region" description="Helical" evidence="9">
    <location>
        <begin position="121"/>
        <end position="141"/>
    </location>
</feature>
<dbReference type="Gene3D" id="1.20.1560.10">
    <property type="entry name" value="ABC transporter type 1, transmembrane domain"/>
    <property type="match status" value="1"/>
</dbReference>
<evidence type="ECO:0000259" key="11">
    <source>
        <dbReference type="PROSITE" id="PS50929"/>
    </source>
</evidence>
<dbReference type="PANTHER" id="PTHR11384:SF59">
    <property type="entry name" value="LYSOSOMAL COBALAMIN TRANSPORTER ABCD4"/>
    <property type="match status" value="1"/>
</dbReference>
<comment type="similarity">
    <text evidence="1">Belongs to the ABC transporter superfamily. ABCD family. Peroxisomal fatty acyl CoA transporter (TC 3.A.1.203) subfamily.</text>
</comment>
<organism evidence="12 13">
    <name type="scientific">Chrysophaeum taylorii</name>
    <dbReference type="NCBI Taxonomy" id="2483200"/>
    <lineage>
        <taxon>Eukaryota</taxon>
        <taxon>Sar</taxon>
        <taxon>Stramenopiles</taxon>
        <taxon>Ochrophyta</taxon>
        <taxon>Pelagophyceae</taxon>
        <taxon>Pelagomonadales</taxon>
        <taxon>Pelagomonadaceae</taxon>
        <taxon>Chrysophaeum</taxon>
    </lineage>
</organism>
<feature type="transmembrane region" description="Helical" evidence="9">
    <location>
        <begin position="188"/>
        <end position="207"/>
    </location>
</feature>
<dbReference type="Pfam" id="PF00005">
    <property type="entry name" value="ABC_tran"/>
    <property type="match status" value="1"/>
</dbReference>
<name>A0AAD7U728_9STRA</name>
<feature type="region of interest" description="Disordered" evidence="8">
    <location>
        <begin position="35"/>
        <end position="54"/>
    </location>
</feature>
<dbReference type="InterPro" id="IPR050835">
    <property type="entry name" value="ABC_transporter_sub-D"/>
</dbReference>
<keyword evidence="3 9" id="KW-0812">Transmembrane</keyword>
<evidence type="ECO:0000256" key="1">
    <source>
        <dbReference type="ARBA" id="ARBA00008575"/>
    </source>
</evidence>
<dbReference type="Proteomes" id="UP001230188">
    <property type="component" value="Unassembled WGS sequence"/>
</dbReference>
<feature type="compositionally biased region" description="Low complexity" evidence="8">
    <location>
        <begin position="35"/>
        <end position="49"/>
    </location>
</feature>
<dbReference type="SMART" id="SM00382">
    <property type="entry name" value="AAA"/>
    <property type="match status" value="1"/>
</dbReference>
<evidence type="ECO:0000256" key="9">
    <source>
        <dbReference type="SAM" id="Phobius"/>
    </source>
</evidence>
<keyword evidence="6 9" id="KW-1133">Transmembrane helix</keyword>
<evidence type="ECO:0000256" key="4">
    <source>
        <dbReference type="ARBA" id="ARBA00022741"/>
    </source>
</evidence>
<feature type="domain" description="ABC transmembrane type-1" evidence="11">
    <location>
        <begin position="85"/>
        <end position="366"/>
    </location>
</feature>
<dbReference type="CDD" id="cd03223">
    <property type="entry name" value="ABCD_peroxisomal_ALDP"/>
    <property type="match status" value="1"/>
</dbReference>
<evidence type="ECO:0000256" key="6">
    <source>
        <dbReference type="ARBA" id="ARBA00022989"/>
    </source>
</evidence>
<proteinExistence type="inferred from homology"/>
<dbReference type="AlphaFoldDB" id="A0AAD7U728"/>
<keyword evidence="7 9" id="KW-0472">Membrane</keyword>
<feature type="domain" description="ABC transporter" evidence="10">
    <location>
        <begin position="403"/>
        <end position="625"/>
    </location>
</feature>
<evidence type="ECO:0000313" key="12">
    <source>
        <dbReference type="EMBL" id="KAJ8598989.1"/>
    </source>
</evidence>
<dbReference type="InterPro" id="IPR003593">
    <property type="entry name" value="AAA+_ATPase"/>
</dbReference>
<keyword evidence="2" id="KW-0813">Transport</keyword>
<keyword evidence="5" id="KW-0067">ATP-binding</keyword>
<accession>A0AAD7U728</accession>
<protein>
    <submittedName>
        <fullName evidence="12">Uncharacterized protein</fullName>
    </submittedName>
</protein>
<dbReference type="GO" id="GO:0005524">
    <property type="term" value="F:ATP binding"/>
    <property type="evidence" value="ECO:0007669"/>
    <property type="project" value="UniProtKB-KW"/>
</dbReference>
<dbReference type="InterPro" id="IPR011527">
    <property type="entry name" value="ABC1_TM_dom"/>
</dbReference>
<dbReference type="InterPro" id="IPR017871">
    <property type="entry name" value="ABC_transporter-like_CS"/>
</dbReference>
<reference evidence="12" key="1">
    <citation type="submission" date="2023-01" db="EMBL/GenBank/DDBJ databases">
        <title>Metagenome sequencing of chrysophaentin producing Chrysophaeum taylorii.</title>
        <authorList>
            <person name="Davison J."/>
            <person name="Bewley C."/>
        </authorList>
    </citation>
    <scope>NUCLEOTIDE SEQUENCE</scope>
    <source>
        <strain evidence="12">NIES-1699</strain>
    </source>
</reference>
<comment type="caution">
    <text evidence="12">The sequence shown here is derived from an EMBL/GenBank/DDBJ whole genome shotgun (WGS) entry which is preliminary data.</text>
</comment>
<evidence type="ECO:0000259" key="10">
    <source>
        <dbReference type="PROSITE" id="PS50893"/>
    </source>
</evidence>
<dbReference type="Gene3D" id="3.40.50.300">
    <property type="entry name" value="P-loop containing nucleotide triphosphate hydrolases"/>
    <property type="match status" value="1"/>
</dbReference>
<keyword evidence="13" id="KW-1185">Reference proteome</keyword>
<evidence type="ECO:0000313" key="13">
    <source>
        <dbReference type="Proteomes" id="UP001230188"/>
    </source>
</evidence>
<dbReference type="GO" id="GO:0016887">
    <property type="term" value="F:ATP hydrolysis activity"/>
    <property type="evidence" value="ECO:0007669"/>
    <property type="project" value="InterPro"/>
</dbReference>
<keyword evidence="4" id="KW-0547">Nucleotide-binding</keyword>
<dbReference type="SUPFAM" id="SSF90123">
    <property type="entry name" value="ABC transporter transmembrane region"/>
    <property type="match status" value="1"/>
</dbReference>